<evidence type="ECO:0000313" key="1">
    <source>
        <dbReference type="EMBL" id="SVB24169.1"/>
    </source>
</evidence>
<accession>A0A382CE96</accession>
<gene>
    <name evidence="1" type="ORF">METZ01_LOCUS177023</name>
</gene>
<sequence length="169" mass="19875">VSSCEDVNFENLLNARKEKLGLDEPDKTINRKKQLDNSLGIEVSRSIETIYTPEQSLANVKKILSSIKDDRLYSAIAYYIIRDFAFYESGLCKSLKNHFDTYKVYKDFYLKTKNKALDPIYENENNLNFFYKNSSSARKRLLLAIQSKKRLLEKEQFLLKNLKIFTNYI</sequence>
<protein>
    <submittedName>
        <fullName evidence="1">Uncharacterized protein</fullName>
    </submittedName>
</protein>
<organism evidence="1">
    <name type="scientific">marine metagenome</name>
    <dbReference type="NCBI Taxonomy" id="408172"/>
    <lineage>
        <taxon>unclassified sequences</taxon>
        <taxon>metagenomes</taxon>
        <taxon>ecological metagenomes</taxon>
    </lineage>
</organism>
<proteinExistence type="predicted"/>
<dbReference type="EMBL" id="UINC01034006">
    <property type="protein sequence ID" value="SVB24169.1"/>
    <property type="molecule type" value="Genomic_DNA"/>
</dbReference>
<reference evidence="1" key="1">
    <citation type="submission" date="2018-05" db="EMBL/GenBank/DDBJ databases">
        <authorList>
            <person name="Lanie J.A."/>
            <person name="Ng W.-L."/>
            <person name="Kazmierczak K.M."/>
            <person name="Andrzejewski T.M."/>
            <person name="Davidsen T.M."/>
            <person name="Wayne K.J."/>
            <person name="Tettelin H."/>
            <person name="Glass J.I."/>
            <person name="Rusch D."/>
            <person name="Podicherti R."/>
            <person name="Tsui H.-C.T."/>
            <person name="Winkler M.E."/>
        </authorList>
    </citation>
    <scope>NUCLEOTIDE SEQUENCE</scope>
</reference>
<feature type="non-terminal residue" evidence="1">
    <location>
        <position position="1"/>
    </location>
</feature>
<name>A0A382CE96_9ZZZZ</name>
<dbReference type="AlphaFoldDB" id="A0A382CE96"/>